<dbReference type="InterPro" id="IPR000560">
    <property type="entry name" value="His_Pase_clade-2"/>
</dbReference>
<sequence length="547" mass="58647">MIPAVSLAAALLLCRVALAASPAASSFAGATSSAVFPPPGATVTSDASFFPDATQVNVFGPTPTGDEAMAIETAPVSPDYANVFPLIEPATSDKKTFDVLHSWGNLSPFQSGNLGLPKSSPKVPAGCTLQQVHLLHRHGARYPTSGSAPASFAAAVHSVASTGKLRASGPLAFLNTWTYKLGAEILTPFGRAQLFELGVGFRVKYGNLLKGFTDLPVWRTTSEERMVDSALHFAAGFFGVQQYQNDYHQLIEIEEQGFNTTLAPYDQCANANNVISTIGSNFTNKWESIYLADAKKRLAPHLQGLELNTTWLFAMQQICAYETVALGYSAFCDLFTEEEWKGYEYSVDLSFWYNNGPGNPAVAAQGIGWVEELVSRLTQTRITTFASSVNQTIVSSNVTFPLAQPIFVDATHDTVISAIVVAMNFTSLAATGPLPATHIPKDRSYMVNKISPFGSNMVGQVLSCPASSAEPTHIRWILNDAVVPLTGIAGCKANQDGLCPIGTFIKGMQQRIKEVDFTFGCFGNYSAPNPDLIVDGQLPAALRPKHG</sequence>
<comment type="caution">
    <text evidence="3">The sequence shown here is derived from an EMBL/GenBank/DDBJ whole genome shotgun (WGS) entry which is preliminary data.</text>
</comment>
<evidence type="ECO:0000313" key="3">
    <source>
        <dbReference type="EMBL" id="KAJ7679725.1"/>
    </source>
</evidence>
<name>A0AAD7D595_MYCRO</name>
<keyword evidence="4" id="KW-1185">Reference proteome</keyword>
<evidence type="ECO:0000256" key="2">
    <source>
        <dbReference type="SAM" id="SignalP"/>
    </source>
</evidence>
<evidence type="ECO:0000313" key="4">
    <source>
        <dbReference type="Proteomes" id="UP001221757"/>
    </source>
</evidence>
<keyword evidence="1" id="KW-0378">Hydrolase</keyword>
<evidence type="ECO:0000256" key="1">
    <source>
        <dbReference type="ARBA" id="ARBA00022801"/>
    </source>
</evidence>
<protein>
    <submittedName>
        <fullName evidence="3">Acid phosphatase</fullName>
    </submittedName>
</protein>
<dbReference type="PANTHER" id="PTHR20963:SF42">
    <property type="entry name" value="PHOSPHOGLYCERATE MUTASE-LIKE PROTEIN"/>
    <property type="match status" value="1"/>
</dbReference>
<feature type="signal peptide" evidence="2">
    <location>
        <begin position="1"/>
        <end position="19"/>
    </location>
</feature>
<dbReference type="CDD" id="cd07061">
    <property type="entry name" value="HP_HAP_like"/>
    <property type="match status" value="1"/>
</dbReference>
<dbReference type="PROSITE" id="PS00616">
    <property type="entry name" value="HIS_ACID_PHOSPHAT_1"/>
    <property type="match status" value="1"/>
</dbReference>
<dbReference type="InterPro" id="IPR029033">
    <property type="entry name" value="His_PPase_superfam"/>
</dbReference>
<dbReference type="SUPFAM" id="SSF53254">
    <property type="entry name" value="Phosphoglycerate mutase-like"/>
    <property type="match status" value="1"/>
</dbReference>
<dbReference type="EMBL" id="JARKIE010000128">
    <property type="protein sequence ID" value="KAJ7679725.1"/>
    <property type="molecule type" value="Genomic_DNA"/>
</dbReference>
<reference evidence="3" key="1">
    <citation type="submission" date="2023-03" db="EMBL/GenBank/DDBJ databases">
        <title>Massive genome expansion in bonnet fungi (Mycena s.s.) driven by repeated elements and novel gene families across ecological guilds.</title>
        <authorList>
            <consortium name="Lawrence Berkeley National Laboratory"/>
            <person name="Harder C.B."/>
            <person name="Miyauchi S."/>
            <person name="Viragh M."/>
            <person name="Kuo A."/>
            <person name="Thoen E."/>
            <person name="Andreopoulos B."/>
            <person name="Lu D."/>
            <person name="Skrede I."/>
            <person name="Drula E."/>
            <person name="Henrissat B."/>
            <person name="Morin E."/>
            <person name="Kohler A."/>
            <person name="Barry K."/>
            <person name="LaButti K."/>
            <person name="Morin E."/>
            <person name="Salamov A."/>
            <person name="Lipzen A."/>
            <person name="Mereny Z."/>
            <person name="Hegedus B."/>
            <person name="Baldrian P."/>
            <person name="Stursova M."/>
            <person name="Weitz H."/>
            <person name="Taylor A."/>
            <person name="Grigoriev I.V."/>
            <person name="Nagy L.G."/>
            <person name="Martin F."/>
            <person name="Kauserud H."/>
        </authorList>
    </citation>
    <scope>NUCLEOTIDE SEQUENCE</scope>
    <source>
        <strain evidence="3">CBHHK067</strain>
    </source>
</reference>
<dbReference type="GO" id="GO:0003993">
    <property type="term" value="F:acid phosphatase activity"/>
    <property type="evidence" value="ECO:0007669"/>
    <property type="project" value="TreeGrafter"/>
</dbReference>
<dbReference type="InterPro" id="IPR033379">
    <property type="entry name" value="Acid_Pase_AS"/>
</dbReference>
<feature type="chain" id="PRO_5041988921" evidence="2">
    <location>
        <begin position="20"/>
        <end position="547"/>
    </location>
</feature>
<dbReference type="PANTHER" id="PTHR20963">
    <property type="entry name" value="MULTIPLE INOSITOL POLYPHOSPHATE PHOSPHATASE-RELATED"/>
    <property type="match status" value="1"/>
</dbReference>
<proteinExistence type="predicted"/>
<dbReference type="Pfam" id="PF00328">
    <property type="entry name" value="His_Phos_2"/>
    <property type="match status" value="1"/>
</dbReference>
<accession>A0AAD7D595</accession>
<gene>
    <name evidence="3" type="ORF">B0H17DRAFT_986849</name>
</gene>
<dbReference type="AlphaFoldDB" id="A0AAD7D595"/>
<dbReference type="Proteomes" id="UP001221757">
    <property type="component" value="Unassembled WGS sequence"/>
</dbReference>
<dbReference type="Gene3D" id="3.40.50.1240">
    <property type="entry name" value="Phosphoglycerate mutase-like"/>
    <property type="match status" value="1"/>
</dbReference>
<keyword evidence="2" id="KW-0732">Signal</keyword>
<organism evidence="3 4">
    <name type="scientific">Mycena rosella</name>
    <name type="common">Pink bonnet</name>
    <name type="synonym">Agaricus rosellus</name>
    <dbReference type="NCBI Taxonomy" id="1033263"/>
    <lineage>
        <taxon>Eukaryota</taxon>
        <taxon>Fungi</taxon>
        <taxon>Dikarya</taxon>
        <taxon>Basidiomycota</taxon>
        <taxon>Agaricomycotina</taxon>
        <taxon>Agaricomycetes</taxon>
        <taxon>Agaricomycetidae</taxon>
        <taxon>Agaricales</taxon>
        <taxon>Marasmiineae</taxon>
        <taxon>Mycenaceae</taxon>
        <taxon>Mycena</taxon>
    </lineage>
</organism>